<accession>A0A5D3FF56</accession>
<feature type="transmembrane region" description="Helical" evidence="1">
    <location>
        <begin position="21"/>
        <end position="43"/>
    </location>
</feature>
<evidence type="ECO:0000256" key="1">
    <source>
        <dbReference type="SAM" id="Phobius"/>
    </source>
</evidence>
<dbReference type="RefSeq" id="WP_027325839.1">
    <property type="nucleotide sequence ID" value="NZ_JADRFU010000007.1"/>
</dbReference>
<dbReference type="EMBL" id="VKLW01000012">
    <property type="protein sequence ID" value="TYK33799.1"/>
    <property type="molecule type" value="Genomic_DNA"/>
</dbReference>
<keyword evidence="3" id="KW-1185">Reference proteome</keyword>
<keyword evidence="1" id="KW-0472">Membrane</keyword>
<keyword evidence="1" id="KW-0812">Transmembrane</keyword>
<dbReference type="AlphaFoldDB" id="A0A5D3FF56"/>
<comment type="caution">
    <text evidence="2">The sequence shown here is derived from an EMBL/GenBank/DDBJ whole genome shotgun (WGS) entry which is preliminary data.</text>
</comment>
<dbReference type="Proteomes" id="UP000324383">
    <property type="component" value="Unassembled WGS sequence"/>
</dbReference>
<protein>
    <submittedName>
        <fullName evidence="2">Uncharacterized protein</fullName>
    </submittedName>
</protein>
<proteinExistence type="predicted"/>
<evidence type="ECO:0000313" key="3">
    <source>
        <dbReference type="Proteomes" id="UP000324383"/>
    </source>
</evidence>
<keyword evidence="1" id="KW-1133">Transmembrane helix</keyword>
<organism evidence="2 3">
    <name type="scientific">Bacteroides pyogenes</name>
    <dbReference type="NCBI Taxonomy" id="310300"/>
    <lineage>
        <taxon>Bacteria</taxon>
        <taxon>Pseudomonadati</taxon>
        <taxon>Bacteroidota</taxon>
        <taxon>Bacteroidia</taxon>
        <taxon>Bacteroidales</taxon>
        <taxon>Bacteroidaceae</taxon>
        <taxon>Bacteroides</taxon>
    </lineage>
</organism>
<reference evidence="2 3" key="1">
    <citation type="submission" date="2019-07" db="EMBL/GenBank/DDBJ databases">
        <title>Draft Genome Sequences of Bacteroides pyogenes Strains Isolated from the Uterus Holstein Dairy Cows with Metritis.</title>
        <authorList>
            <person name="Cunha F."/>
            <person name="Galvao K.N."/>
            <person name="Jeon S.J."/>
            <person name="Jeong K.C."/>
        </authorList>
    </citation>
    <scope>NUCLEOTIDE SEQUENCE [LARGE SCALE GENOMIC DNA]</scope>
    <source>
        <strain evidence="2 3">KG-31</strain>
    </source>
</reference>
<sequence length="157" mass="17496">MIKALFDLSLWSKKFGYQFVGIMQLASYLIPGAPIALFCTHLIRIRLSAFDAKLFLTFLLSQSEVPLLALFPMQGKINRKRARAVIKDIASGNVVTFSVLFSQYNKETVTHTQKQTSPIHAGTKHHPVEAVFTCIQQALETLTICSKNANPVDTEKA</sequence>
<name>A0A5D3FF56_9BACE</name>
<gene>
    <name evidence="2" type="ORF">FNJ60_06765</name>
</gene>
<evidence type="ECO:0000313" key="2">
    <source>
        <dbReference type="EMBL" id="TYK33799.1"/>
    </source>
</evidence>